<proteinExistence type="predicted"/>
<feature type="compositionally biased region" description="Acidic residues" evidence="5">
    <location>
        <begin position="1827"/>
        <end position="1842"/>
    </location>
</feature>
<keyword evidence="2 4" id="KW-0175">Coiled coil</keyword>
<feature type="coiled-coil region" evidence="4">
    <location>
        <begin position="1355"/>
        <end position="1526"/>
    </location>
</feature>
<feature type="compositionally biased region" description="Gly residues" evidence="5">
    <location>
        <begin position="2035"/>
        <end position="2047"/>
    </location>
</feature>
<accession>A0A8B7C8F7</accession>
<reference evidence="10" key="2">
    <citation type="submission" date="2025-08" db="UniProtKB">
        <authorList>
            <consortium name="RefSeq"/>
        </authorList>
    </citation>
    <scope>IDENTIFICATION</scope>
    <source>
        <tissue evidence="10">Young leaves</tissue>
    </source>
</reference>
<evidence type="ECO:0000256" key="2">
    <source>
        <dbReference type="ARBA" id="ARBA00023054"/>
    </source>
</evidence>
<feature type="coiled-coil region" evidence="4">
    <location>
        <begin position="46"/>
        <end position="80"/>
    </location>
</feature>
<evidence type="ECO:0000256" key="5">
    <source>
        <dbReference type="SAM" id="MobiDB-lite"/>
    </source>
</evidence>
<dbReference type="RefSeq" id="XP_008793821.2">
    <property type="nucleotide sequence ID" value="XM_008795599.4"/>
</dbReference>
<evidence type="ECO:0000256" key="4">
    <source>
        <dbReference type="SAM" id="Coils"/>
    </source>
</evidence>
<feature type="coiled-coil region" evidence="4">
    <location>
        <begin position="678"/>
        <end position="863"/>
    </location>
</feature>
<dbReference type="PANTHER" id="PTHR18898:SF2">
    <property type="entry name" value="NUCLEOPROTEIN TPR"/>
    <property type="match status" value="1"/>
</dbReference>
<comment type="subcellular location">
    <subcellularLocation>
        <location evidence="1">Nucleus</location>
    </subcellularLocation>
</comment>
<feature type="compositionally biased region" description="Polar residues" evidence="5">
    <location>
        <begin position="1592"/>
        <end position="1612"/>
    </location>
</feature>
<dbReference type="GO" id="GO:0006606">
    <property type="term" value="P:protein import into nucleus"/>
    <property type="evidence" value="ECO:0007669"/>
    <property type="project" value="InterPro"/>
</dbReference>
<feature type="coiled-coil region" evidence="4">
    <location>
        <begin position="1263"/>
        <end position="1325"/>
    </location>
</feature>
<dbReference type="InterPro" id="IPR057974">
    <property type="entry name" value="NUA/TPR/MLP1-2-like_dom"/>
</dbReference>
<dbReference type="GO" id="GO:0005643">
    <property type="term" value="C:nuclear pore"/>
    <property type="evidence" value="ECO:0007669"/>
    <property type="project" value="TreeGrafter"/>
</dbReference>
<evidence type="ECO:0000259" key="6">
    <source>
        <dbReference type="Pfam" id="PF07926"/>
    </source>
</evidence>
<dbReference type="Pfam" id="PF25785">
    <property type="entry name" value="TPR"/>
    <property type="match status" value="1"/>
</dbReference>
<feature type="compositionally biased region" description="Polar residues" evidence="5">
    <location>
        <begin position="1621"/>
        <end position="1635"/>
    </location>
</feature>
<dbReference type="PANTHER" id="PTHR18898">
    <property type="entry name" value="NUCLEOPROTEIN TPR-RELATED"/>
    <property type="match status" value="1"/>
</dbReference>
<evidence type="ECO:0000259" key="8">
    <source>
        <dbReference type="Pfam" id="PF25785"/>
    </source>
</evidence>
<dbReference type="InterPro" id="IPR012929">
    <property type="entry name" value="Nucleoprot-TPR/MLP1-2_dom"/>
</dbReference>
<keyword evidence="3" id="KW-0539">Nucleus</keyword>
<dbReference type="GO" id="GO:0006406">
    <property type="term" value="P:mRNA export from nucleus"/>
    <property type="evidence" value="ECO:0007669"/>
    <property type="project" value="TreeGrafter"/>
</dbReference>
<reference evidence="9" key="1">
    <citation type="journal article" date="2019" name="Nat. Commun.">
        <title>Genome-wide association mapping of date palm fruit traits.</title>
        <authorList>
            <person name="Hazzouri K.M."/>
            <person name="Gros-Balthazard M."/>
            <person name="Flowers J.M."/>
            <person name="Copetti D."/>
            <person name="Lemansour A."/>
            <person name="Lebrun M."/>
            <person name="Masmoudi K."/>
            <person name="Ferrand S."/>
            <person name="Dhar M.I."/>
            <person name="Fresquez Z.A."/>
            <person name="Rosas U."/>
            <person name="Zhang J."/>
            <person name="Talag J."/>
            <person name="Lee S."/>
            <person name="Kudrna D."/>
            <person name="Powell R.F."/>
            <person name="Leitch I.J."/>
            <person name="Krueger R.R."/>
            <person name="Wing R.A."/>
            <person name="Amiri K.M.A."/>
            <person name="Purugganan M.D."/>
        </authorList>
    </citation>
    <scope>NUCLEOTIDE SEQUENCE [LARGE SCALE GENOMIC DNA]</scope>
    <source>
        <strain evidence="9">cv. Khalas</strain>
    </source>
</reference>
<protein>
    <submittedName>
        <fullName evidence="10">Nuclear-pore anchor isoform X2</fullName>
    </submittedName>
</protein>
<organism evidence="9 10">
    <name type="scientific">Phoenix dactylifera</name>
    <name type="common">Date palm</name>
    <dbReference type="NCBI Taxonomy" id="42345"/>
    <lineage>
        <taxon>Eukaryota</taxon>
        <taxon>Viridiplantae</taxon>
        <taxon>Streptophyta</taxon>
        <taxon>Embryophyta</taxon>
        <taxon>Tracheophyta</taxon>
        <taxon>Spermatophyta</taxon>
        <taxon>Magnoliopsida</taxon>
        <taxon>Liliopsida</taxon>
        <taxon>Arecaceae</taxon>
        <taxon>Coryphoideae</taxon>
        <taxon>Phoeniceae</taxon>
        <taxon>Phoenix</taxon>
    </lineage>
</organism>
<feature type="compositionally biased region" description="Polar residues" evidence="5">
    <location>
        <begin position="1758"/>
        <end position="1782"/>
    </location>
</feature>
<feature type="compositionally biased region" description="Acidic residues" evidence="5">
    <location>
        <begin position="1873"/>
        <end position="1892"/>
    </location>
</feature>
<sequence>MPLFLSEEEFRLLSHDAAAVAERADAVIRDLRYQVDTAKAEKDAAAIAAEQTCALLEQRYESLSDDLARLRSENAQLSVSVEQRLSEIAEIQAEKHQLHLKAIGKDGEIERLSLETVELHKSKRQLLELVEQKDVEIREKNATIQSYLDKIVSLTDNAAAKEARLNDSEAELAHCRATCNRLTQEKELLERHNVWLNEELSAKVNSLVELRKTHMDVEADLSAKLADFERQMNESSSLLKRSKERVTELEMRITSLEEELCSSKGAAAANEEHFAAELSTVTKLAELYKASSEEWSKKAGELEGVIKALETHMTQVENEYKEKFEKELSLRKDLEKEAAVMKEKLEKCEAEIEIARKANESSILPLSSFRADPTLEELDNTHEDGRLVVPKTPLGISGTALAASLLRDGWSLAKMYEKYQEAADALRHEKWGRKHAEAILERVLHEIEEKAEIILDERAEHERMVEAYSLMNQKLQQALLEHDNFENTIRNLKSELKKRERDQTIAQKEISDLEKQVTVLLKECQDIQLRCGATPQFPGEKSVTMISVDIDDGTDARNKISEPHMMFKDIHGLVEQNVQLRGLVHSLTSEDEKRDFELRESFQIELQKVTDEATAKVEAVLKRSEEQGHMIESLHSSVAMYKRLYEEERRLRASSHVYTESVPGDGKKELMLLFEGSQEVSKKAYEQLTERARNLEEDLAKLRGELTSIRSERDKMILEASFARERLDSFKKEFEHQRKEANAVSARNVELTHLLVDYQKRLRESSDSLQASEENLRKLSMEVSILKHEKEILINSEKRASDEVRSLSERVHRLQSSLDTIQNTEEVRETARAAERRKHDKYLKQVERDWAETKKELQEERDHVRALMLDREKAMDNSMRQVDEMRKELADAWRAVASAESRAAVAEARCSDLEAKLGCTEKKVIKKSGGNDPSAFSTDEVTGESWKVKEEMEKLKEEAQANKDFMLQYKEIAYTNEVALKQIESAHEEYKAEAEKLRKSLEDEVLSLRNKVSELEKNYVLKCEEAASAVESKERELSFVLAETSGLRDEIAQKMTQIEGLEFQISSLKDDLDREHMRWRTAQDNFERQVVLQAEAIQELTNTSKELSLLQSEIAKLRKISDAQKAENDSLKALWEKEKSELQAQKDGAERKYNEINEQNKILHNRLDSLHIRLAEREQSYAGFSSQNVDSKAESDLQNVISYLRRSKEIAETEISLLKQEKLRLQSQLESSIKASERAQTLLHSQHENSKAILFKDDEFKSLQLQVREINLLRESNMQLREENKHNFEECQKLRDEVQKAKMGAERFENLLKEKQIEFDACQKEVEMHRMEIGHLNNRIVELVESCKNIDPAEHERMKDELQQIKVLLKENEMEVQLTKNLLSEKQETISNLEQALVKCQSELAEQVKRLNDALQIEANIRQENDKQKKILSILKKKNETLTKEKEELNKENQALSKQIEDLKSSTNALSKQIEGLKSTKKNTADSVDQAAKEKDTRIQILEKTLERERDDNKKEKAKRQKNEKAVLDIMQTVNKDKRRLVEELSKHKLAIRAVVEGTGLTDTQLPPGFSLDEETHKYFFSTSNLGEAVNSLLNDGQGSHPLTSDTSTVDTSMAAPGRQVPSQQARLSTTPHVKTTQEKEKGSAVVKPVSEARKGGRRLVRPRLERPEEPQVDIEMSGMEGSTAAEEGKVGTSHEPELLGDISSRHPSSARKRLASSSAPELREESVSQEETGPDVAPPLKKSKDSDVQEAYEGKTIASSSENPDTAPQSSVPSVDISDTQPPVEDTESDQAPALSGEDIVDTAKDDAATNEEIEEHQKLSMDGANQEDDIQYEGDAIAEEVADKSRAPLDLLDECLKNEDGREILQSLAADGEEEREEGELLPDEPEQQQEDGTSVECQHESAPGDGDRTGDETGELVEAASPEVVSESVDAMEEVAEGNDNSDHGAPDTVQSPQTSAGISEVPPSTPPQSAVSEQQSASTVADTEESRGHRTITISERARQNAILRQQARMTAQPPSRRGRAAGSYRRDGNRGGSRGGRGGRGSAFGDREQV</sequence>
<feature type="compositionally biased region" description="Polar residues" evidence="5">
    <location>
        <begin position="1971"/>
        <end position="1985"/>
    </location>
</feature>
<feature type="domain" description="NUA/TPR/MLP1-2-like" evidence="8">
    <location>
        <begin position="489"/>
        <end position="594"/>
    </location>
</feature>
<dbReference type="Pfam" id="PF07926">
    <property type="entry name" value="TPR_MLP1_2"/>
    <property type="match status" value="1"/>
</dbReference>
<dbReference type="Proteomes" id="UP000228380">
    <property type="component" value="Chromosome 7"/>
</dbReference>
<evidence type="ECO:0000313" key="10">
    <source>
        <dbReference type="RefSeq" id="XP_008793821.2"/>
    </source>
</evidence>
<dbReference type="InterPro" id="IPR057577">
    <property type="entry name" value="Nucleoprot-TPR/MLP1_dom"/>
</dbReference>
<feature type="coiled-coil region" evidence="4">
    <location>
        <begin position="151"/>
        <end position="199"/>
    </location>
</feature>
<feature type="coiled-coil region" evidence="4">
    <location>
        <begin position="1100"/>
        <end position="1166"/>
    </location>
</feature>
<feature type="coiled-coil region" evidence="4">
    <location>
        <begin position="225"/>
        <end position="259"/>
    </location>
</feature>
<evidence type="ECO:0000256" key="1">
    <source>
        <dbReference type="ARBA" id="ARBA00004123"/>
    </source>
</evidence>
<evidence type="ECO:0000256" key="3">
    <source>
        <dbReference type="ARBA" id="ARBA00023242"/>
    </source>
</evidence>
<dbReference type="Pfam" id="PF25481">
    <property type="entry name" value="Nucleoprot-TPR"/>
    <property type="match status" value="1"/>
</dbReference>
<feature type="compositionally biased region" description="Basic and acidic residues" evidence="5">
    <location>
        <begin position="1856"/>
        <end position="1865"/>
    </location>
</feature>
<dbReference type="GO" id="GO:0017056">
    <property type="term" value="F:structural constituent of nuclear pore"/>
    <property type="evidence" value="ECO:0007669"/>
    <property type="project" value="TreeGrafter"/>
</dbReference>
<gene>
    <name evidence="10" type="primary">LOC103710026</name>
</gene>
<feature type="region of interest" description="Disordered" evidence="5">
    <location>
        <begin position="1592"/>
        <end position="2055"/>
    </location>
</feature>
<feature type="domain" description="Nucleoprotein TPR/MLP1-2" evidence="6">
    <location>
        <begin position="1043"/>
        <end position="1170"/>
    </location>
</feature>
<feature type="coiled-coil region" evidence="4">
    <location>
        <begin position="299"/>
        <end position="358"/>
    </location>
</feature>
<evidence type="ECO:0000313" key="9">
    <source>
        <dbReference type="Proteomes" id="UP000228380"/>
    </source>
</evidence>
<evidence type="ECO:0000259" key="7">
    <source>
        <dbReference type="Pfam" id="PF25481"/>
    </source>
</evidence>
<dbReference type="GeneID" id="103710026"/>
<feature type="domain" description="Nucleoprotein TPR/MPL1" evidence="7">
    <location>
        <begin position="170"/>
        <end position="249"/>
    </location>
</feature>
<name>A0A8B7C8F7_PHODC</name>
<feature type="compositionally biased region" description="Basic and acidic residues" evidence="5">
    <location>
        <begin position="1687"/>
        <end position="1698"/>
    </location>
</feature>
<feature type="compositionally biased region" description="Polar residues" evidence="5">
    <location>
        <begin position="1952"/>
        <end position="1961"/>
    </location>
</feature>
<keyword evidence="9" id="KW-1185">Reference proteome</keyword>
<feature type="coiled-coil region" evidence="4">
    <location>
        <begin position="444"/>
        <end position="530"/>
    </location>
</feature>
<feature type="coiled-coil region" evidence="4">
    <location>
        <begin position="980"/>
        <end position="1018"/>
    </location>
</feature>